<dbReference type="Proteomes" id="UP000238220">
    <property type="component" value="Unassembled WGS sequence"/>
</dbReference>
<name>A0A2S5TLN1_9GAMM</name>
<sequence>MTLDPHAQGLLQALAQMPAPDFATLTPQAYRAMTGGSAAMISPGDTVTRSEDREIAGPGGPLRLRLYYPDAPGPLPLTLFFHGGGFVACGLDSHDNICRCLAVRAKTLVVSVDYRLAPEAPFPAAVHDAVAALEWLRRHAADIGGDARRIAVAGDSAGGNLAAVLAQEARSRGWPLIHQLLMYPVTDCAGESASYASCGEGYFLTAGMMRWFRGHYLGGADARDPRASPLRAADFGGLPPATIITAEYDPLRDEGEAYALSLRLAGIPATLHRWSGQIHGYISMLGLMPAAEATLDCVAGELRRAFGTAAR</sequence>
<evidence type="ECO:0000313" key="5">
    <source>
        <dbReference type="EMBL" id="PPE75862.1"/>
    </source>
</evidence>
<dbReference type="EMBL" id="PSNW01000001">
    <property type="protein sequence ID" value="PPE75862.1"/>
    <property type="molecule type" value="Genomic_DNA"/>
</dbReference>
<evidence type="ECO:0000313" key="6">
    <source>
        <dbReference type="Proteomes" id="UP000238220"/>
    </source>
</evidence>
<organism evidence="5 6">
    <name type="scientific">Solimonas fluminis</name>
    <dbReference type="NCBI Taxonomy" id="2086571"/>
    <lineage>
        <taxon>Bacteria</taxon>
        <taxon>Pseudomonadati</taxon>
        <taxon>Pseudomonadota</taxon>
        <taxon>Gammaproteobacteria</taxon>
        <taxon>Nevskiales</taxon>
        <taxon>Nevskiaceae</taxon>
        <taxon>Solimonas</taxon>
    </lineage>
</organism>
<keyword evidence="6" id="KW-1185">Reference proteome</keyword>
<dbReference type="FunFam" id="3.40.50.1820:FF:000089">
    <property type="entry name" value="Alpha/beta hydrolase"/>
    <property type="match status" value="1"/>
</dbReference>
<keyword evidence="2 5" id="KW-0378">Hydrolase</keyword>
<comment type="caution">
    <text evidence="5">The sequence shown here is derived from an EMBL/GenBank/DDBJ whole genome shotgun (WGS) entry which is preliminary data.</text>
</comment>
<dbReference type="PANTHER" id="PTHR48081:SF8">
    <property type="entry name" value="ALPHA_BETA HYDROLASE FOLD-3 DOMAIN-CONTAINING PROTEIN-RELATED"/>
    <property type="match status" value="1"/>
</dbReference>
<dbReference type="PROSITE" id="PS01174">
    <property type="entry name" value="LIPASE_GDXG_SER"/>
    <property type="match status" value="1"/>
</dbReference>
<dbReference type="OrthoDB" id="9806180at2"/>
<proteinExistence type="inferred from homology"/>
<feature type="active site" evidence="3">
    <location>
        <position position="156"/>
    </location>
</feature>
<dbReference type="GO" id="GO:0016787">
    <property type="term" value="F:hydrolase activity"/>
    <property type="evidence" value="ECO:0007669"/>
    <property type="project" value="UniProtKB-KW"/>
</dbReference>
<dbReference type="InterPro" id="IPR050300">
    <property type="entry name" value="GDXG_lipolytic_enzyme"/>
</dbReference>
<dbReference type="Pfam" id="PF07859">
    <property type="entry name" value="Abhydrolase_3"/>
    <property type="match status" value="1"/>
</dbReference>
<evidence type="ECO:0000256" key="1">
    <source>
        <dbReference type="ARBA" id="ARBA00010515"/>
    </source>
</evidence>
<comment type="similarity">
    <text evidence="1">Belongs to the 'GDXG' lipolytic enzyme family.</text>
</comment>
<evidence type="ECO:0000259" key="4">
    <source>
        <dbReference type="Pfam" id="PF07859"/>
    </source>
</evidence>
<feature type="domain" description="Alpha/beta hydrolase fold-3" evidence="4">
    <location>
        <begin position="79"/>
        <end position="282"/>
    </location>
</feature>
<dbReference type="Gene3D" id="3.40.50.1820">
    <property type="entry name" value="alpha/beta hydrolase"/>
    <property type="match status" value="1"/>
</dbReference>
<dbReference type="InterPro" id="IPR029058">
    <property type="entry name" value="AB_hydrolase_fold"/>
</dbReference>
<evidence type="ECO:0000256" key="2">
    <source>
        <dbReference type="ARBA" id="ARBA00022801"/>
    </source>
</evidence>
<accession>A0A2S5TLN1</accession>
<reference evidence="5 6" key="1">
    <citation type="submission" date="2018-02" db="EMBL/GenBank/DDBJ databases">
        <title>Genome sequencing of Solimonas sp. HR-BB.</title>
        <authorList>
            <person name="Lee Y."/>
            <person name="Jeon C.O."/>
        </authorList>
    </citation>
    <scope>NUCLEOTIDE SEQUENCE [LARGE SCALE GENOMIC DNA]</scope>
    <source>
        <strain evidence="5 6">HR-BB</strain>
    </source>
</reference>
<dbReference type="InterPro" id="IPR033140">
    <property type="entry name" value="Lipase_GDXG_put_SER_AS"/>
</dbReference>
<dbReference type="AlphaFoldDB" id="A0A2S5TLN1"/>
<evidence type="ECO:0000256" key="3">
    <source>
        <dbReference type="PROSITE-ProRule" id="PRU10038"/>
    </source>
</evidence>
<dbReference type="PANTHER" id="PTHR48081">
    <property type="entry name" value="AB HYDROLASE SUPERFAMILY PROTEIN C4A8.06C"/>
    <property type="match status" value="1"/>
</dbReference>
<gene>
    <name evidence="5" type="ORF">C3942_02970</name>
</gene>
<protein>
    <submittedName>
        <fullName evidence="5">Alpha/beta hydrolase</fullName>
    </submittedName>
</protein>
<dbReference type="SUPFAM" id="SSF53474">
    <property type="entry name" value="alpha/beta-Hydrolases"/>
    <property type="match status" value="1"/>
</dbReference>
<dbReference type="RefSeq" id="WP_104228827.1">
    <property type="nucleotide sequence ID" value="NZ_PSNW01000001.1"/>
</dbReference>
<dbReference type="InterPro" id="IPR013094">
    <property type="entry name" value="AB_hydrolase_3"/>
</dbReference>